<dbReference type="GeneID" id="36619750"/>
<gene>
    <name evidence="4" type="ORF">M431DRAFT_100309</name>
</gene>
<dbReference type="GO" id="GO:0016616">
    <property type="term" value="F:oxidoreductase activity, acting on the CH-OH group of donors, NAD or NADP as acceptor"/>
    <property type="evidence" value="ECO:0007669"/>
    <property type="project" value="TreeGrafter"/>
</dbReference>
<keyword evidence="5" id="KW-1185">Reference proteome</keyword>
<proteinExistence type="inferred from homology"/>
<feature type="domain" description="NAD-dependent epimerase/dehydratase" evidence="3">
    <location>
        <begin position="17"/>
        <end position="265"/>
    </location>
</feature>
<dbReference type="InterPro" id="IPR050425">
    <property type="entry name" value="NAD(P)_dehydrat-like"/>
</dbReference>
<dbReference type="Pfam" id="PF01370">
    <property type="entry name" value="Epimerase"/>
    <property type="match status" value="1"/>
</dbReference>
<reference evidence="4 5" key="1">
    <citation type="submission" date="2016-07" db="EMBL/GenBank/DDBJ databases">
        <title>Multiple horizontal gene transfer events from other fungi enriched the ability of initially mycotrophic Trichoderma (Ascomycota) to feed on dead plant biomass.</title>
        <authorList>
            <consortium name="DOE Joint Genome Institute"/>
            <person name="Aerts A."/>
            <person name="Atanasova L."/>
            <person name="Chenthamara K."/>
            <person name="Zhang J."/>
            <person name="Grujic M."/>
            <person name="Henrissat B."/>
            <person name="Kuo A."/>
            <person name="Salamov A."/>
            <person name="Lipzen A."/>
            <person name="Labutti K."/>
            <person name="Barry K."/>
            <person name="Miao Y."/>
            <person name="Rahimi M.J."/>
            <person name="Shen Q."/>
            <person name="Grigoriev I.V."/>
            <person name="Kubicek C.P."/>
            <person name="Druzhinina I.S."/>
        </authorList>
    </citation>
    <scope>NUCLEOTIDE SEQUENCE [LARGE SCALE GENOMIC DNA]</scope>
    <source>
        <strain evidence="4 5">CBS 226.95</strain>
    </source>
</reference>
<dbReference type="EMBL" id="KZ679700">
    <property type="protein sequence ID" value="PTB48291.1"/>
    <property type="molecule type" value="Genomic_DNA"/>
</dbReference>
<evidence type="ECO:0000256" key="1">
    <source>
        <dbReference type="ARBA" id="ARBA00023002"/>
    </source>
</evidence>
<dbReference type="RefSeq" id="XP_024767968.1">
    <property type="nucleotide sequence ID" value="XM_024911191.1"/>
</dbReference>
<comment type="similarity">
    <text evidence="2">Belongs to the NAD(P)-dependent epimerase/dehydratase family. Dihydroflavonol-4-reductase subfamily.</text>
</comment>
<dbReference type="PANTHER" id="PTHR10366:SF562">
    <property type="entry name" value="ALDEHYDE REDUCTASE II (AFU_ORTHOLOGUE AFUA_1G11360)"/>
    <property type="match status" value="1"/>
</dbReference>
<dbReference type="Gene3D" id="3.40.50.720">
    <property type="entry name" value="NAD(P)-binding Rossmann-like Domain"/>
    <property type="match status" value="1"/>
</dbReference>
<evidence type="ECO:0000313" key="4">
    <source>
        <dbReference type="EMBL" id="PTB48291.1"/>
    </source>
</evidence>
<evidence type="ECO:0000259" key="3">
    <source>
        <dbReference type="Pfam" id="PF01370"/>
    </source>
</evidence>
<dbReference type="SUPFAM" id="SSF51735">
    <property type="entry name" value="NAD(P)-binding Rossmann-fold domains"/>
    <property type="match status" value="1"/>
</dbReference>
<dbReference type="InterPro" id="IPR036291">
    <property type="entry name" value="NAD(P)-bd_dom_sf"/>
</dbReference>
<dbReference type="InterPro" id="IPR001509">
    <property type="entry name" value="Epimerase_deHydtase"/>
</dbReference>
<dbReference type="PANTHER" id="PTHR10366">
    <property type="entry name" value="NAD DEPENDENT EPIMERASE/DEHYDRATASE"/>
    <property type="match status" value="1"/>
</dbReference>
<dbReference type="STRING" id="983964.A0A2T3ZU08"/>
<sequence>MLKLSPNDAAFPPGSLVLVTGATGFIATHIIDQLLLAGYHVRGTVRDEQKAVWTTSFFSARYGAGKYSAVIVPEMSTIGAFDGAVKGVQGVIHTASNVSFSPDPQEVIPPTVAGVRTLLQSAAKEPSVKSFVYTSSSVAASVANSPLTLDASTWNDAQIKEAWSVTLKPFPVAHANAVYGASKAEAERAFWKFIKEEGPQFRANAILPDATFGEVLTTQGSSSTGGWIREVYEKGVDFVKQLPPAWYVNVKDVGRLHVAALLSESVRNERIFAAAAPYTWNQILAILRKLYPSKKIADDIEGVNSSVMTFPTKRGEQLLQDIFGLNGWAGFEQTVIENAKDLA</sequence>
<organism evidence="4 5">
    <name type="scientific">Trichoderma harzianum CBS 226.95</name>
    <dbReference type="NCBI Taxonomy" id="983964"/>
    <lineage>
        <taxon>Eukaryota</taxon>
        <taxon>Fungi</taxon>
        <taxon>Dikarya</taxon>
        <taxon>Ascomycota</taxon>
        <taxon>Pezizomycotina</taxon>
        <taxon>Sordariomycetes</taxon>
        <taxon>Hypocreomycetidae</taxon>
        <taxon>Hypocreales</taxon>
        <taxon>Hypocreaceae</taxon>
        <taxon>Trichoderma</taxon>
    </lineage>
</organism>
<dbReference type="AlphaFoldDB" id="A0A2T3ZU08"/>
<evidence type="ECO:0000256" key="2">
    <source>
        <dbReference type="ARBA" id="ARBA00023445"/>
    </source>
</evidence>
<protein>
    <recommendedName>
        <fullName evidence="3">NAD-dependent epimerase/dehydratase domain-containing protein</fullName>
    </recommendedName>
</protein>
<name>A0A2T3ZU08_TRIHA</name>
<keyword evidence="1" id="KW-0560">Oxidoreductase</keyword>
<evidence type="ECO:0000313" key="5">
    <source>
        <dbReference type="Proteomes" id="UP000241690"/>
    </source>
</evidence>
<accession>A0A2T3ZU08</accession>
<dbReference type="Proteomes" id="UP000241690">
    <property type="component" value="Unassembled WGS sequence"/>
</dbReference>